<sequence length="95" mass="10230">MKLHVYTGAEVKARRKALGLVQADFWGLFGATQSAGSRYESEGGREIPEPIQILLNIALASDAKASTIVQSLRTLGKPPKQDSKPKVPLGFGRLP</sequence>
<evidence type="ECO:0000313" key="4">
    <source>
        <dbReference type="Proteomes" id="UP001595974"/>
    </source>
</evidence>
<accession>A0ABW1AVA3</accession>
<keyword evidence="4" id="KW-1185">Reference proteome</keyword>
<comment type="caution">
    <text evidence="3">The sequence shown here is derived from an EMBL/GenBank/DDBJ whole genome shotgun (WGS) entry which is preliminary data.</text>
</comment>
<gene>
    <name evidence="3" type="ORF">ACFPTN_16515</name>
</gene>
<dbReference type="InterPro" id="IPR055172">
    <property type="entry name" value="HTH_RsaL-like"/>
</dbReference>
<dbReference type="InterPro" id="IPR010982">
    <property type="entry name" value="Lambda_DNA-bd_dom_sf"/>
</dbReference>
<feature type="domain" description="RsaL-like HTH" evidence="2">
    <location>
        <begin position="12"/>
        <end position="57"/>
    </location>
</feature>
<evidence type="ECO:0000256" key="1">
    <source>
        <dbReference type="SAM" id="MobiDB-lite"/>
    </source>
</evidence>
<dbReference type="EMBL" id="JBHSOG010000068">
    <property type="protein sequence ID" value="MFC5770984.1"/>
    <property type="molecule type" value="Genomic_DNA"/>
</dbReference>
<name>A0ABW1AVA3_9RHOO</name>
<evidence type="ECO:0000259" key="2">
    <source>
        <dbReference type="Pfam" id="PF22495"/>
    </source>
</evidence>
<reference evidence="4" key="1">
    <citation type="journal article" date="2019" name="Int. J. Syst. Evol. Microbiol.">
        <title>The Global Catalogue of Microorganisms (GCM) 10K type strain sequencing project: providing services to taxonomists for standard genome sequencing and annotation.</title>
        <authorList>
            <consortium name="The Broad Institute Genomics Platform"/>
            <consortium name="The Broad Institute Genome Sequencing Center for Infectious Disease"/>
            <person name="Wu L."/>
            <person name="Ma J."/>
        </authorList>
    </citation>
    <scope>NUCLEOTIDE SEQUENCE [LARGE SCALE GENOMIC DNA]</scope>
    <source>
        <strain evidence="4">SHR3</strain>
    </source>
</reference>
<protein>
    <submittedName>
        <fullName evidence="3">Helix-turn-helix domain-containing protein</fullName>
    </submittedName>
</protein>
<evidence type="ECO:0000313" key="3">
    <source>
        <dbReference type="EMBL" id="MFC5770984.1"/>
    </source>
</evidence>
<organism evidence="3 4">
    <name type="scientific">Thauera sinica</name>
    <dbReference type="NCBI Taxonomy" id="2665146"/>
    <lineage>
        <taxon>Bacteria</taxon>
        <taxon>Pseudomonadati</taxon>
        <taxon>Pseudomonadota</taxon>
        <taxon>Betaproteobacteria</taxon>
        <taxon>Rhodocyclales</taxon>
        <taxon>Zoogloeaceae</taxon>
        <taxon>Thauera</taxon>
    </lineage>
</organism>
<dbReference type="RefSeq" id="WP_096453116.1">
    <property type="nucleotide sequence ID" value="NZ_JBHSOG010000068.1"/>
</dbReference>
<dbReference type="Proteomes" id="UP001595974">
    <property type="component" value="Unassembled WGS sequence"/>
</dbReference>
<dbReference type="Pfam" id="PF22495">
    <property type="entry name" value="HTH_92"/>
    <property type="match status" value="1"/>
</dbReference>
<feature type="region of interest" description="Disordered" evidence="1">
    <location>
        <begin position="74"/>
        <end position="95"/>
    </location>
</feature>
<dbReference type="Gene3D" id="1.10.260.40">
    <property type="entry name" value="lambda repressor-like DNA-binding domains"/>
    <property type="match status" value="1"/>
</dbReference>
<proteinExistence type="predicted"/>